<keyword evidence="5" id="KW-0548">Nucleotidyltransferase</keyword>
<dbReference type="InterPro" id="IPR001001">
    <property type="entry name" value="DNA_polIII_beta"/>
</dbReference>
<dbReference type="PANTHER" id="PTHR30478:SF0">
    <property type="entry name" value="BETA SLIDING CLAMP"/>
    <property type="match status" value="1"/>
</dbReference>
<dbReference type="GO" id="GO:0009360">
    <property type="term" value="C:DNA polymerase III complex"/>
    <property type="evidence" value="ECO:0007669"/>
    <property type="project" value="InterPro"/>
</dbReference>
<evidence type="ECO:0000256" key="1">
    <source>
        <dbReference type="ARBA" id="ARBA00004496"/>
    </source>
</evidence>
<dbReference type="PATRIC" id="fig|1423750.3.peg.314"/>
<dbReference type="GO" id="GO:0005737">
    <property type="term" value="C:cytoplasm"/>
    <property type="evidence" value="ECO:0007669"/>
    <property type="project" value="UniProtKB-SubCell"/>
</dbReference>
<dbReference type="Pfam" id="PF02768">
    <property type="entry name" value="DNA_pol3_beta_3"/>
    <property type="match status" value="1"/>
</dbReference>
<evidence type="ECO:0000256" key="3">
    <source>
        <dbReference type="ARBA" id="ARBA00022490"/>
    </source>
</evidence>
<dbReference type="OrthoDB" id="2290449at2"/>
<keyword evidence="6" id="KW-0235">DNA replication</keyword>
<keyword evidence="7" id="KW-0239">DNA-directed DNA polymerase</keyword>
<organism evidence="10 11">
    <name type="scientific">Liquorilactobacillus ghanensis DSM 18630</name>
    <dbReference type="NCBI Taxonomy" id="1423750"/>
    <lineage>
        <taxon>Bacteria</taxon>
        <taxon>Bacillati</taxon>
        <taxon>Bacillota</taxon>
        <taxon>Bacilli</taxon>
        <taxon>Lactobacillales</taxon>
        <taxon>Lactobacillaceae</taxon>
        <taxon>Liquorilactobacillus</taxon>
    </lineage>
</organism>
<evidence type="ECO:0000256" key="6">
    <source>
        <dbReference type="ARBA" id="ARBA00022705"/>
    </source>
</evidence>
<dbReference type="SUPFAM" id="SSF55979">
    <property type="entry name" value="DNA clamp"/>
    <property type="match status" value="1"/>
</dbReference>
<evidence type="ECO:0000256" key="5">
    <source>
        <dbReference type="ARBA" id="ARBA00022695"/>
    </source>
</evidence>
<evidence type="ECO:0000256" key="2">
    <source>
        <dbReference type="ARBA" id="ARBA00010752"/>
    </source>
</evidence>
<evidence type="ECO:0000313" key="10">
    <source>
        <dbReference type="EMBL" id="KRM06995.1"/>
    </source>
</evidence>
<comment type="subcellular location">
    <subcellularLocation>
        <location evidence="1">Cytoplasm</location>
    </subcellularLocation>
</comment>
<evidence type="ECO:0000313" key="11">
    <source>
        <dbReference type="Proteomes" id="UP000051451"/>
    </source>
</evidence>
<comment type="caution">
    <text evidence="10">The sequence shown here is derived from an EMBL/GenBank/DDBJ whole genome shotgun (WGS) entry which is preliminary data.</text>
</comment>
<keyword evidence="11" id="KW-1185">Reference proteome</keyword>
<reference evidence="10 11" key="1">
    <citation type="journal article" date="2015" name="Genome Announc.">
        <title>Expanding the biotechnology potential of lactobacilli through comparative genomics of 213 strains and associated genera.</title>
        <authorList>
            <person name="Sun Z."/>
            <person name="Harris H.M."/>
            <person name="McCann A."/>
            <person name="Guo C."/>
            <person name="Argimon S."/>
            <person name="Zhang W."/>
            <person name="Yang X."/>
            <person name="Jeffery I.B."/>
            <person name="Cooney J.C."/>
            <person name="Kagawa T.F."/>
            <person name="Liu W."/>
            <person name="Song Y."/>
            <person name="Salvetti E."/>
            <person name="Wrobel A."/>
            <person name="Rasinkangas P."/>
            <person name="Parkhill J."/>
            <person name="Rea M.C."/>
            <person name="O'Sullivan O."/>
            <person name="Ritari J."/>
            <person name="Douillard F.P."/>
            <person name="Paul Ross R."/>
            <person name="Yang R."/>
            <person name="Briner A.E."/>
            <person name="Felis G.E."/>
            <person name="de Vos W.M."/>
            <person name="Barrangou R."/>
            <person name="Klaenhammer T.R."/>
            <person name="Caufield P.W."/>
            <person name="Cui Y."/>
            <person name="Zhang H."/>
            <person name="O'Toole P.W."/>
        </authorList>
    </citation>
    <scope>NUCLEOTIDE SEQUENCE [LARGE SCALE GENOMIC DNA]</scope>
    <source>
        <strain evidence="10 11">DSM 18630</strain>
    </source>
</reference>
<gene>
    <name evidence="10" type="ORF">FC89_GL000304</name>
</gene>
<evidence type="ECO:0000256" key="7">
    <source>
        <dbReference type="ARBA" id="ARBA00022932"/>
    </source>
</evidence>
<keyword evidence="3" id="KW-0963">Cytoplasm</keyword>
<comment type="similarity">
    <text evidence="2">Belongs to the beta sliding clamp family.</text>
</comment>
<dbReference type="PANTHER" id="PTHR30478">
    <property type="entry name" value="DNA POLYMERASE III SUBUNIT BETA"/>
    <property type="match status" value="1"/>
</dbReference>
<keyword evidence="8" id="KW-0238">DNA-binding</keyword>
<evidence type="ECO:0000259" key="9">
    <source>
        <dbReference type="Pfam" id="PF02768"/>
    </source>
</evidence>
<evidence type="ECO:0000256" key="4">
    <source>
        <dbReference type="ARBA" id="ARBA00022679"/>
    </source>
</evidence>
<keyword evidence="4" id="KW-0808">Transferase</keyword>
<dbReference type="Proteomes" id="UP000051451">
    <property type="component" value="Unassembled WGS sequence"/>
</dbReference>
<dbReference type="GO" id="GO:0006271">
    <property type="term" value="P:DNA strand elongation involved in DNA replication"/>
    <property type="evidence" value="ECO:0007669"/>
    <property type="project" value="TreeGrafter"/>
</dbReference>
<accession>A0A0R1VVF9</accession>
<dbReference type="AlphaFoldDB" id="A0A0R1VVF9"/>
<dbReference type="GeneID" id="98318361"/>
<sequence length="203" mass="23355">MRLNTGIEKGLKNVIKNVGEARPILQCAHFENGNVVATDSHQLIRFRNIAPKDLSFNLNLTNFYFDDGNYPEIDELIPTKFATKFEININKAVELIPLLKSLPNDFINCTKMSVDNSKMILENEVLDSTNINQKLNVDIENFSGEEMSIKFNSKWLVNALESIKEIKKFGNVEFKLQESMLKPFLLVYENLDYLITPMRTFRG</sequence>
<dbReference type="GO" id="GO:0003887">
    <property type="term" value="F:DNA-directed DNA polymerase activity"/>
    <property type="evidence" value="ECO:0007669"/>
    <property type="project" value="UniProtKB-KW"/>
</dbReference>
<dbReference type="RefSeq" id="WP_057871099.1">
    <property type="nucleotide sequence ID" value="NZ_AZGB01000009.1"/>
</dbReference>
<dbReference type="GO" id="GO:0003677">
    <property type="term" value="F:DNA binding"/>
    <property type="evidence" value="ECO:0007669"/>
    <property type="project" value="UniProtKB-KW"/>
</dbReference>
<dbReference type="InterPro" id="IPR022635">
    <property type="entry name" value="DNA_polIII_beta_C"/>
</dbReference>
<evidence type="ECO:0000256" key="8">
    <source>
        <dbReference type="ARBA" id="ARBA00023125"/>
    </source>
</evidence>
<protein>
    <recommendedName>
        <fullName evidence="9">DNA polymerase III beta sliding clamp C-terminal domain-containing protein</fullName>
    </recommendedName>
</protein>
<proteinExistence type="inferred from homology"/>
<dbReference type="STRING" id="1423750.FC89_GL000304"/>
<feature type="domain" description="DNA polymerase III beta sliding clamp C-terminal" evidence="9">
    <location>
        <begin position="75"/>
        <end position="197"/>
    </location>
</feature>
<dbReference type="GO" id="GO:0008408">
    <property type="term" value="F:3'-5' exonuclease activity"/>
    <property type="evidence" value="ECO:0007669"/>
    <property type="project" value="InterPro"/>
</dbReference>
<dbReference type="InterPro" id="IPR046938">
    <property type="entry name" value="DNA_clamp_sf"/>
</dbReference>
<dbReference type="Gene3D" id="3.70.10.10">
    <property type="match status" value="1"/>
</dbReference>
<name>A0A0R1VVF9_9LACO</name>
<dbReference type="EMBL" id="AZGB01000009">
    <property type="protein sequence ID" value="KRM06995.1"/>
    <property type="molecule type" value="Genomic_DNA"/>
</dbReference>